<feature type="transmembrane region" description="Helical" evidence="1">
    <location>
        <begin position="548"/>
        <end position="569"/>
    </location>
</feature>
<evidence type="ECO:0000313" key="3">
    <source>
        <dbReference type="EMBL" id="HEF87552.1"/>
    </source>
</evidence>
<feature type="transmembrane region" description="Helical" evidence="1">
    <location>
        <begin position="35"/>
        <end position="53"/>
    </location>
</feature>
<feature type="transmembrane region" description="Helical" evidence="1">
    <location>
        <begin position="110"/>
        <end position="127"/>
    </location>
</feature>
<dbReference type="Pfam" id="PF09843">
    <property type="entry name" value="DUF2070"/>
    <property type="match status" value="1"/>
</dbReference>
<feature type="domain" description="DUF2070" evidence="2">
    <location>
        <begin position="21"/>
        <end position="562"/>
    </location>
</feature>
<protein>
    <submittedName>
        <fullName evidence="3">DUF2070 family protein</fullName>
    </submittedName>
</protein>
<comment type="caution">
    <text evidence="3">The sequence shown here is derived from an EMBL/GenBank/DDBJ whole genome shotgun (WGS) entry which is preliminary data.</text>
</comment>
<keyword evidence="1" id="KW-0812">Transmembrane</keyword>
<dbReference type="EMBL" id="DSJT01000023">
    <property type="protein sequence ID" value="HEF87552.1"/>
    <property type="molecule type" value="Genomic_DNA"/>
</dbReference>
<gene>
    <name evidence="3" type="ORF">ENP55_04565</name>
</gene>
<organism evidence="3">
    <name type="scientific">Thermosphaera aggregans</name>
    <dbReference type="NCBI Taxonomy" id="54254"/>
    <lineage>
        <taxon>Archaea</taxon>
        <taxon>Thermoproteota</taxon>
        <taxon>Thermoprotei</taxon>
        <taxon>Desulfurococcales</taxon>
        <taxon>Desulfurococcaceae</taxon>
        <taxon>Thermosphaera</taxon>
    </lineage>
</organism>
<sequence>MDSRLQGCALMGLYRPKTTVGKYYSILFSLPHWKVLAVAIIGILLLTVVILRYESTSFIMNTLLTLFVLEVYGRIVRGTVFHKLKRRVGLSLTILVYSLINYVLLKDWRVSTISTAIMLVIVIQGLDGTRWWRYIVAVTPSFLTLLIIDQIILEFPNVYTRLLFLSFLMIIFLDLVIYVVMGRHRINGFKAPDLGSLFLRNWLNGDREIEKVFEKLGVYHNVTSYILRTDGFALVYTDLHYGPFSNTGSSQLPMLIRNTYLKLGLDVYLLHGFGSHDRNIASSDYVKDYLARLETAILDDCGKELKYHGSFKVKGKDYWEVTGIVFDKVSFLIVSRPVKGIDDLPYELQVEYALKAKHLGLGDVILVDAHNWERQEGMDFEELRKTLDESLGLVEKMRSRVPEEPLAKHLCFKTNAPGLIEGEACLLQIGSSTYEETILLLLRGNNMEPGLRDNLVELLRKSLGGEVIAEVLTNDEHTETGIRANITYIPVHYSDNLRRDLEIQLKRFKTIKPHGRICVNEENLNVKLFGKSAFQLEQLVRKSYVESAFLLIAYAFATPVLLKFIWGMAGF</sequence>
<feature type="transmembrane region" description="Helical" evidence="1">
    <location>
        <begin position="134"/>
        <end position="153"/>
    </location>
</feature>
<name>A0A7C2BKN2_9CREN</name>
<keyword evidence="1" id="KW-1133">Transmembrane helix</keyword>
<reference evidence="3" key="1">
    <citation type="journal article" date="2020" name="mSystems">
        <title>Genome- and Community-Level Interaction Insights into Carbon Utilization and Element Cycling Functions of Hydrothermarchaeota in Hydrothermal Sediment.</title>
        <authorList>
            <person name="Zhou Z."/>
            <person name="Liu Y."/>
            <person name="Xu W."/>
            <person name="Pan J."/>
            <person name="Luo Z.H."/>
            <person name="Li M."/>
        </authorList>
    </citation>
    <scope>NUCLEOTIDE SEQUENCE [LARGE SCALE GENOMIC DNA]</scope>
    <source>
        <strain evidence="3">SpSt-23</strain>
    </source>
</reference>
<keyword evidence="1" id="KW-0472">Membrane</keyword>
<accession>A0A7C2BKN2</accession>
<proteinExistence type="predicted"/>
<evidence type="ECO:0000259" key="2">
    <source>
        <dbReference type="Pfam" id="PF09843"/>
    </source>
</evidence>
<feature type="transmembrane region" description="Helical" evidence="1">
    <location>
        <begin position="159"/>
        <end position="180"/>
    </location>
</feature>
<evidence type="ECO:0000256" key="1">
    <source>
        <dbReference type="SAM" id="Phobius"/>
    </source>
</evidence>
<dbReference type="InterPro" id="IPR019204">
    <property type="entry name" value="DUF2070_membrane"/>
</dbReference>
<feature type="transmembrane region" description="Helical" evidence="1">
    <location>
        <begin position="59"/>
        <end position="76"/>
    </location>
</feature>
<dbReference type="AlphaFoldDB" id="A0A7C2BKN2"/>
<feature type="transmembrane region" description="Helical" evidence="1">
    <location>
        <begin position="88"/>
        <end position="104"/>
    </location>
</feature>